<evidence type="ECO:0000256" key="5">
    <source>
        <dbReference type="ARBA" id="ARBA00022729"/>
    </source>
</evidence>
<keyword evidence="2 10" id="KW-0813">Transport</keyword>
<proteinExistence type="inferred from homology"/>
<evidence type="ECO:0000256" key="9">
    <source>
        <dbReference type="ARBA" id="ARBA00023237"/>
    </source>
</evidence>
<keyword evidence="5 13" id="KW-0732">Signal</keyword>
<keyword evidence="8 10" id="KW-0472">Membrane</keyword>
<evidence type="ECO:0000256" key="8">
    <source>
        <dbReference type="ARBA" id="ARBA00023136"/>
    </source>
</evidence>
<organism evidence="16 17">
    <name type="scientific">Termitidicoccus mucosus</name>
    <dbReference type="NCBI Taxonomy" id="1184151"/>
    <lineage>
        <taxon>Bacteria</taxon>
        <taxon>Pseudomonadati</taxon>
        <taxon>Verrucomicrobiota</taxon>
        <taxon>Opitutia</taxon>
        <taxon>Opitutales</taxon>
        <taxon>Opitutaceae</taxon>
        <taxon>Termitidicoccus</taxon>
    </lineage>
</organism>
<evidence type="ECO:0000256" key="2">
    <source>
        <dbReference type="ARBA" id="ARBA00022448"/>
    </source>
</evidence>
<dbReference type="InterPro" id="IPR036942">
    <property type="entry name" value="Beta-barrel_TonB_sf"/>
</dbReference>
<dbReference type="Proteomes" id="UP000078486">
    <property type="component" value="Unassembled WGS sequence"/>
</dbReference>
<dbReference type="OrthoDB" id="101167at2"/>
<evidence type="ECO:0000256" key="7">
    <source>
        <dbReference type="ARBA" id="ARBA00023077"/>
    </source>
</evidence>
<evidence type="ECO:0000256" key="3">
    <source>
        <dbReference type="ARBA" id="ARBA00022452"/>
    </source>
</evidence>
<dbReference type="InterPro" id="IPR037066">
    <property type="entry name" value="Plug_dom_sf"/>
</dbReference>
<dbReference type="InterPro" id="IPR012910">
    <property type="entry name" value="Plug_dom"/>
</dbReference>
<evidence type="ECO:0000256" key="6">
    <source>
        <dbReference type="ARBA" id="ARBA00023065"/>
    </source>
</evidence>
<dbReference type="GO" id="GO:0044718">
    <property type="term" value="P:siderophore transmembrane transport"/>
    <property type="evidence" value="ECO:0007669"/>
    <property type="project" value="TreeGrafter"/>
</dbReference>
<dbReference type="InterPro" id="IPR000531">
    <property type="entry name" value="Beta-barrel_TonB"/>
</dbReference>
<keyword evidence="7 11" id="KW-0798">TonB box</keyword>
<keyword evidence="9 10" id="KW-0998">Cell outer membrane</keyword>
<evidence type="ECO:0000256" key="11">
    <source>
        <dbReference type="RuleBase" id="RU003357"/>
    </source>
</evidence>
<dbReference type="Pfam" id="PF07715">
    <property type="entry name" value="Plug"/>
    <property type="match status" value="1"/>
</dbReference>
<dbReference type="CDD" id="cd01347">
    <property type="entry name" value="ligand_gated_channel"/>
    <property type="match status" value="1"/>
</dbReference>
<feature type="region of interest" description="Disordered" evidence="12">
    <location>
        <begin position="331"/>
        <end position="350"/>
    </location>
</feature>
<gene>
    <name evidence="16" type="ORF">AW736_17520</name>
</gene>
<dbReference type="PROSITE" id="PS52016">
    <property type="entry name" value="TONB_DEPENDENT_REC_3"/>
    <property type="match status" value="1"/>
</dbReference>
<feature type="domain" description="TonB-dependent receptor plug" evidence="15">
    <location>
        <begin position="117"/>
        <end position="225"/>
    </location>
</feature>
<name>A0A178IGG2_9BACT</name>
<feature type="domain" description="TonB-dependent receptor-like beta-barrel" evidence="14">
    <location>
        <begin position="353"/>
        <end position="729"/>
    </location>
</feature>
<evidence type="ECO:0000313" key="16">
    <source>
        <dbReference type="EMBL" id="OAM88818.1"/>
    </source>
</evidence>
<comment type="similarity">
    <text evidence="10 11">Belongs to the TonB-dependent receptor family.</text>
</comment>
<dbReference type="PANTHER" id="PTHR30069">
    <property type="entry name" value="TONB-DEPENDENT OUTER MEMBRANE RECEPTOR"/>
    <property type="match status" value="1"/>
</dbReference>
<keyword evidence="3 10" id="KW-1134">Transmembrane beta strand</keyword>
<evidence type="ECO:0000256" key="10">
    <source>
        <dbReference type="PROSITE-ProRule" id="PRU01360"/>
    </source>
</evidence>
<keyword evidence="6" id="KW-0406">Ion transport</keyword>
<dbReference type="EMBL" id="LRRQ01000119">
    <property type="protein sequence ID" value="OAM88818.1"/>
    <property type="molecule type" value="Genomic_DNA"/>
</dbReference>
<dbReference type="SUPFAM" id="SSF56935">
    <property type="entry name" value="Porins"/>
    <property type="match status" value="1"/>
</dbReference>
<dbReference type="GO" id="GO:0015344">
    <property type="term" value="F:siderophore uptake transmembrane transporter activity"/>
    <property type="evidence" value="ECO:0007669"/>
    <property type="project" value="TreeGrafter"/>
</dbReference>
<dbReference type="PANTHER" id="PTHR30069:SF53">
    <property type="entry name" value="COLICIN I RECEPTOR-RELATED"/>
    <property type="match status" value="1"/>
</dbReference>
<evidence type="ECO:0000256" key="4">
    <source>
        <dbReference type="ARBA" id="ARBA00022692"/>
    </source>
</evidence>
<comment type="subcellular location">
    <subcellularLocation>
        <location evidence="1 10">Cell outer membrane</location>
        <topology evidence="1 10">Multi-pass membrane protein</topology>
    </subcellularLocation>
</comment>
<evidence type="ECO:0000259" key="15">
    <source>
        <dbReference type="Pfam" id="PF07715"/>
    </source>
</evidence>
<evidence type="ECO:0000256" key="1">
    <source>
        <dbReference type="ARBA" id="ARBA00004571"/>
    </source>
</evidence>
<keyword evidence="17" id="KW-1185">Reference proteome</keyword>
<dbReference type="AlphaFoldDB" id="A0A178IGG2"/>
<protein>
    <recommendedName>
        <fullName evidence="18">TonB-dependent receptor</fullName>
    </recommendedName>
</protein>
<dbReference type="STRING" id="1184151.AW736_17520"/>
<accession>A0A178IGG2</accession>
<feature type="region of interest" description="Disordered" evidence="12">
    <location>
        <begin position="61"/>
        <end position="81"/>
    </location>
</feature>
<sequence>MTSNHKSIKTTHNKLNCSMFCKIFPRLHLLTPAAVLASLIFSGAHQTLPAQAVSDQTSVATASGTVSPAVPATSKDRADKRRVRRARAAHEEAASRDNLVQLDKFVVTASGFEQTLANSPASISVVSKVELEARPFVTLVDAVKDMPGVTVTNSKSGNDISLRGMASDYTLILVDGKRQNSRQMRPNGFGEAETGFSPPLGAIERIELVRGPMSTLYGSDAMGGVVNIITRKVASEWGGSLGGNYTAQFDDRLGDESSGDIYANGPLLQNKLGLAVFGRYYHRDEDDLAVAGNSPGRRGARKADTSTIGARLSYTPSPAHDIILEGGASRQRVEGTPGKTGTVGSTTTSDSPYDPVLRFNRDYASLSHTGRWAIGTSDIAVHYEDAETLGRNVSIVKSGTTTKYTVPRTLEIQNLVADAKMHMPLPKNNLTFGGQYIDSEGKDGVAYDVDHPRPDGTYPLKTLSMRQFSFFAEDEFRILESLALTGGVRYDHHDSFGGQVSPRGYLVWNTTKYLTLKGGVSTGFKTPTLTQTTAGLSGIGGQGTLPLLGNPDLKPETSTNYEAGVSLVINHTLNLTFTGFYNKFDDKIGSKTVLRGSDEFNKYLDPDAWSRDGSMSINIDTAETRGFEAGGSYRFLKNWKISGNYTFVESEQTSGANKGKPLNAMPKHHANGTLGWDVTPDVSAWVRGAWYGTQWRDVGDDYKAYALFDIGAAWSINPWVKLNVGIYNLFNKELHDTDIYSTISDNRRLWAGLNINF</sequence>
<feature type="compositionally biased region" description="Low complexity" evidence="12">
    <location>
        <begin position="335"/>
        <end position="348"/>
    </location>
</feature>
<reference evidence="16 17" key="1">
    <citation type="submission" date="2016-01" db="EMBL/GenBank/DDBJ databases">
        <title>High potential of lignocellulose degradation of a new Verrucomicrobia species.</title>
        <authorList>
            <person name="Wang Y."/>
            <person name="Shi Y."/>
            <person name="Qiu Z."/>
            <person name="Liu S."/>
            <person name="Yang H."/>
        </authorList>
    </citation>
    <scope>NUCLEOTIDE SEQUENCE [LARGE SCALE GENOMIC DNA]</scope>
    <source>
        <strain evidence="16 17">TSB47</strain>
    </source>
</reference>
<dbReference type="Gene3D" id="2.170.130.10">
    <property type="entry name" value="TonB-dependent receptor, plug domain"/>
    <property type="match status" value="1"/>
</dbReference>
<feature type="chain" id="PRO_5008088806" description="TonB-dependent receptor" evidence="13">
    <location>
        <begin position="38"/>
        <end position="757"/>
    </location>
</feature>
<keyword evidence="4 10" id="KW-0812">Transmembrane</keyword>
<comment type="caution">
    <text evidence="16">The sequence shown here is derived from an EMBL/GenBank/DDBJ whole genome shotgun (WGS) entry which is preliminary data.</text>
</comment>
<dbReference type="GO" id="GO:0009279">
    <property type="term" value="C:cell outer membrane"/>
    <property type="evidence" value="ECO:0007669"/>
    <property type="project" value="UniProtKB-SubCell"/>
</dbReference>
<evidence type="ECO:0000256" key="13">
    <source>
        <dbReference type="SAM" id="SignalP"/>
    </source>
</evidence>
<feature type="signal peptide" evidence="13">
    <location>
        <begin position="1"/>
        <end position="37"/>
    </location>
</feature>
<evidence type="ECO:0008006" key="18">
    <source>
        <dbReference type="Google" id="ProtNLM"/>
    </source>
</evidence>
<dbReference type="InterPro" id="IPR039426">
    <property type="entry name" value="TonB-dep_rcpt-like"/>
</dbReference>
<evidence type="ECO:0000256" key="12">
    <source>
        <dbReference type="SAM" id="MobiDB-lite"/>
    </source>
</evidence>
<evidence type="ECO:0000313" key="17">
    <source>
        <dbReference type="Proteomes" id="UP000078486"/>
    </source>
</evidence>
<dbReference type="Pfam" id="PF00593">
    <property type="entry name" value="TonB_dep_Rec_b-barrel"/>
    <property type="match status" value="1"/>
</dbReference>
<dbReference type="Gene3D" id="2.40.170.20">
    <property type="entry name" value="TonB-dependent receptor, beta-barrel domain"/>
    <property type="match status" value="1"/>
</dbReference>
<evidence type="ECO:0000259" key="14">
    <source>
        <dbReference type="Pfam" id="PF00593"/>
    </source>
</evidence>